<gene>
    <name evidence="1" type="primary">ORF158175</name>
</gene>
<reference evidence="1" key="1">
    <citation type="submission" date="2014-12" db="EMBL/GenBank/DDBJ databases">
        <title>Insight into the proteome of Arion vulgaris.</title>
        <authorList>
            <person name="Aradska J."/>
            <person name="Bulat T."/>
            <person name="Smidak R."/>
            <person name="Sarate P."/>
            <person name="Gangsoo J."/>
            <person name="Sialana F."/>
            <person name="Bilban M."/>
            <person name="Lubec G."/>
        </authorList>
    </citation>
    <scope>NUCLEOTIDE SEQUENCE</scope>
    <source>
        <tissue evidence="1">Skin</tissue>
    </source>
</reference>
<sequence length="75" mass="8426">MVKAKTAENTATAPTPVTYMVLRPKRVKRKAALRLLSRNMAPVPEEAYLALRCVTPTSLNKDPENRRIYVSLSLN</sequence>
<organism evidence="1">
    <name type="scientific">Arion vulgaris</name>
    <dbReference type="NCBI Taxonomy" id="1028688"/>
    <lineage>
        <taxon>Eukaryota</taxon>
        <taxon>Metazoa</taxon>
        <taxon>Spiralia</taxon>
        <taxon>Lophotrochozoa</taxon>
        <taxon>Mollusca</taxon>
        <taxon>Gastropoda</taxon>
        <taxon>Heterobranchia</taxon>
        <taxon>Euthyneura</taxon>
        <taxon>Panpulmonata</taxon>
        <taxon>Eupulmonata</taxon>
        <taxon>Stylommatophora</taxon>
        <taxon>Helicina</taxon>
        <taxon>Arionoidea</taxon>
        <taxon>Arionidae</taxon>
        <taxon>Arion</taxon>
    </lineage>
</organism>
<accession>A0A0B7B2Z6</accession>
<protein>
    <submittedName>
        <fullName evidence="1">Uncharacterized protein</fullName>
    </submittedName>
</protein>
<dbReference type="AlphaFoldDB" id="A0A0B7B2Z6"/>
<dbReference type="EMBL" id="HACG01040382">
    <property type="protein sequence ID" value="CEK87247.1"/>
    <property type="molecule type" value="Transcribed_RNA"/>
</dbReference>
<evidence type="ECO:0000313" key="1">
    <source>
        <dbReference type="EMBL" id="CEK87247.1"/>
    </source>
</evidence>
<name>A0A0B7B2Z6_9EUPU</name>
<proteinExistence type="predicted"/>
<feature type="non-terminal residue" evidence="1">
    <location>
        <position position="75"/>
    </location>
</feature>